<sequence>MILGGGILRSGGRTKIILVIDCLGTWCVGIPLCLLAAYGLRWGIVGVYALLNAEEAFRLVLSLVMFRRRSWMVSLSEKQSVP</sequence>
<reference evidence="2 3" key="1">
    <citation type="submission" date="2024-03" db="EMBL/GenBank/DDBJ databases">
        <title>Human intestinal bacterial collection.</title>
        <authorList>
            <person name="Pauvert C."/>
            <person name="Hitch T.C.A."/>
            <person name="Clavel T."/>
        </authorList>
    </citation>
    <scope>NUCLEOTIDE SEQUENCE [LARGE SCALE GENOMIC DNA]</scope>
    <source>
        <strain evidence="2 3">CLA-AA-H175</strain>
    </source>
</reference>
<protein>
    <recommendedName>
        <fullName evidence="4">MATE family efflux transporter</fullName>
    </recommendedName>
</protein>
<proteinExistence type="predicted"/>
<evidence type="ECO:0008006" key="4">
    <source>
        <dbReference type="Google" id="ProtNLM"/>
    </source>
</evidence>
<keyword evidence="1" id="KW-0472">Membrane</keyword>
<name>A0ABV1AXJ0_9FIRM</name>
<gene>
    <name evidence="2" type="ORF">WMO44_09880</name>
</gene>
<evidence type="ECO:0000256" key="1">
    <source>
        <dbReference type="SAM" id="Phobius"/>
    </source>
</evidence>
<dbReference type="EMBL" id="JBBMEO010000015">
    <property type="protein sequence ID" value="MEQ2362445.1"/>
    <property type="molecule type" value="Genomic_DNA"/>
</dbReference>
<keyword evidence="1" id="KW-1133">Transmembrane helix</keyword>
<feature type="transmembrane region" description="Helical" evidence="1">
    <location>
        <begin position="16"/>
        <end position="38"/>
    </location>
</feature>
<comment type="caution">
    <text evidence="2">The sequence shown here is derived from an EMBL/GenBank/DDBJ whole genome shotgun (WGS) entry which is preliminary data.</text>
</comment>
<keyword evidence="3" id="KW-1185">Reference proteome</keyword>
<organism evidence="2 3">
    <name type="scientific">Faecalibacterium tardum</name>
    <dbReference type="NCBI Taxonomy" id="3133156"/>
    <lineage>
        <taxon>Bacteria</taxon>
        <taxon>Bacillati</taxon>
        <taxon>Bacillota</taxon>
        <taxon>Clostridia</taxon>
        <taxon>Eubacteriales</taxon>
        <taxon>Oscillospiraceae</taxon>
        <taxon>Faecalibacterium</taxon>
    </lineage>
</organism>
<feature type="transmembrane region" description="Helical" evidence="1">
    <location>
        <begin position="44"/>
        <end position="66"/>
    </location>
</feature>
<dbReference type="Proteomes" id="UP001457197">
    <property type="component" value="Unassembled WGS sequence"/>
</dbReference>
<accession>A0ABV1AXJ0</accession>
<evidence type="ECO:0000313" key="3">
    <source>
        <dbReference type="Proteomes" id="UP001457197"/>
    </source>
</evidence>
<keyword evidence="1" id="KW-0812">Transmembrane</keyword>
<evidence type="ECO:0000313" key="2">
    <source>
        <dbReference type="EMBL" id="MEQ2362445.1"/>
    </source>
</evidence>